<dbReference type="InterPro" id="IPR000073">
    <property type="entry name" value="AB_hydrolase_1"/>
</dbReference>
<protein>
    <submittedName>
        <fullName evidence="4">Predicted protein</fullName>
    </submittedName>
</protein>
<dbReference type="GeneID" id="9686378"/>
<dbReference type="Gene3D" id="3.40.50.1820">
    <property type="entry name" value="alpha/beta hydrolase"/>
    <property type="match status" value="1"/>
</dbReference>
<keyword evidence="2" id="KW-1133">Transmembrane helix</keyword>
<dbReference type="eggNOG" id="ENOG502QW6Q">
    <property type="taxonomic scope" value="Eukaryota"/>
</dbReference>
<dbReference type="Pfam" id="PF12697">
    <property type="entry name" value="Abhydrolase_6"/>
    <property type="match status" value="1"/>
</dbReference>
<dbReference type="Proteomes" id="UP000001876">
    <property type="component" value="Unassembled WGS sequence"/>
</dbReference>
<dbReference type="EMBL" id="GG663743">
    <property type="protein sequence ID" value="EEH54843.1"/>
    <property type="molecule type" value="Genomic_DNA"/>
</dbReference>
<dbReference type="SUPFAM" id="SSF53474">
    <property type="entry name" value="alpha/beta-Hydrolases"/>
    <property type="match status" value="1"/>
</dbReference>
<evidence type="ECO:0000259" key="3">
    <source>
        <dbReference type="Pfam" id="PF12697"/>
    </source>
</evidence>
<dbReference type="KEGG" id="mpp:MICPUCDRAFT_60689"/>
<evidence type="ECO:0000256" key="1">
    <source>
        <dbReference type="SAM" id="MobiDB-lite"/>
    </source>
</evidence>
<feature type="region of interest" description="Disordered" evidence="1">
    <location>
        <begin position="237"/>
        <end position="278"/>
    </location>
</feature>
<dbReference type="InterPro" id="IPR029058">
    <property type="entry name" value="AB_hydrolase_fold"/>
</dbReference>
<evidence type="ECO:0000256" key="2">
    <source>
        <dbReference type="SAM" id="Phobius"/>
    </source>
</evidence>
<dbReference type="OrthoDB" id="2017000at2759"/>
<gene>
    <name evidence="4" type="ORF">MICPUCDRAFT_60689</name>
</gene>
<name>C1MZD2_MICPC</name>
<dbReference type="OMA" id="YLRWWFL"/>
<accession>C1MZD2</accession>
<dbReference type="PANTHER" id="PTHR37471">
    <property type="entry name" value="UNNAMED PRODUCT"/>
    <property type="match status" value="1"/>
</dbReference>
<dbReference type="AlphaFoldDB" id="C1MZD2"/>
<dbReference type="RefSeq" id="XP_003061193.1">
    <property type="nucleotide sequence ID" value="XM_003061147.1"/>
</dbReference>
<feature type="transmembrane region" description="Helical" evidence="2">
    <location>
        <begin position="37"/>
        <end position="70"/>
    </location>
</feature>
<keyword evidence="2" id="KW-0812">Transmembrane</keyword>
<reference evidence="4 5" key="1">
    <citation type="journal article" date="2009" name="Science">
        <title>Green evolution and dynamic adaptations revealed by genomes of the marine picoeukaryotes Micromonas.</title>
        <authorList>
            <person name="Worden A.Z."/>
            <person name="Lee J.H."/>
            <person name="Mock T."/>
            <person name="Rouze P."/>
            <person name="Simmons M.P."/>
            <person name="Aerts A.L."/>
            <person name="Allen A.E."/>
            <person name="Cuvelier M.L."/>
            <person name="Derelle E."/>
            <person name="Everett M.V."/>
            <person name="Foulon E."/>
            <person name="Grimwood J."/>
            <person name="Gundlach H."/>
            <person name="Henrissat B."/>
            <person name="Napoli C."/>
            <person name="McDonald S.M."/>
            <person name="Parker M.S."/>
            <person name="Rombauts S."/>
            <person name="Salamov A."/>
            <person name="Von Dassow P."/>
            <person name="Badger J.H."/>
            <person name="Coutinho P.M."/>
            <person name="Demir E."/>
            <person name="Dubchak I."/>
            <person name="Gentemann C."/>
            <person name="Eikrem W."/>
            <person name="Gready J.E."/>
            <person name="John U."/>
            <person name="Lanier W."/>
            <person name="Lindquist E.A."/>
            <person name="Lucas S."/>
            <person name="Mayer K.F."/>
            <person name="Moreau H."/>
            <person name="Not F."/>
            <person name="Otillar R."/>
            <person name="Panaud O."/>
            <person name="Pangilinan J."/>
            <person name="Paulsen I."/>
            <person name="Piegu B."/>
            <person name="Poliakov A."/>
            <person name="Robbens S."/>
            <person name="Schmutz J."/>
            <person name="Toulza E."/>
            <person name="Wyss T."/>
            <person name="Zelensky A."/>
            <person name="Zhou K."/>
            <person name="Armbrust E.V."/>
            <person name="Bhattacharya D."/>
            <person name="Goodenough U.W."/>
            <person name="Van de Peer Y."/>
            <person name="Grigoriev I.V."/>
        </authorList>
    </citation>
    <scope>NUCLEOTIDE SEQUENCE [LARGE SCALE GENOMIC DNA]</scope>
    <source>
        <strain evidence="4 5">CCMP1545</strain>
    </source>
</reference>
<proteinExistence type="predicted"/>
<keyword evidence="2" id="KW-0472">Membrane</keyword>
<feature type="compositionally biased region" description="Low complexity" evidence="1">
    <location>
        <begin position="246"/>
        <end position="256"/>
    </location>
</feature>
<dbReference type="PANTHER" id="PTHR37471:SF1">
    <property type="entry name" value="AB HYDROLASE-1 DOMAIN-CONTAINING PROTEIN"/>
    <property type="match status" value="1"/>
</dbReference>
<keyword evidence="5" id="KW-1185">Reference proteome</keyword>
<evidence type="ECO:0000313" key="5">
    <source>
        <dbReference type="Proteomes" id="UP000001876"/>
    </source>
</evidence>
<sequence length="608" mass="68092">MAPPRTGAPPPHPRLTRVSRWDSIYATSPWDAFVVAFLGYTCFVLPFFLVVLALLLFFPAWLALECGWYAHRAALRRRHEAFTDPPPFEYRKEHMRRFLRLKEDVVPCFIAFTRAWFRDAPAALVKRENVRDFFRYAFYGVYMKRASDAEEAELDAWLDDVEKHWDITLPPGRTEGLTFMAHMRDGLRTTHQPLFTVFYSHAAGTLGGVILRLWGFRHHGCGDTGVTYWIRDKSSSGRKKKKKKTTTTTTTTTTKRGTGGGRRSASGGVDVDDAPDADDARCERCGGDPLGRRCFAGCRDRADGSPTPVVMLHGLGIGLSPYLWTVASILRATPTRPVVLVCLPEIRRVRSLAFNPDTPRCLSTPTDDAFELHPDFASYGPSTLSLRHIVTVRTPDAFVNAIESACVRHDLRRPCLMGHSFGTFVVARACQRSVVASTMLVDPVACCLMLTRVIHSVLFAIEDVWRELTGRESAGLARVSEAAREASGVRSAKPPRVTWRRRVELVASLAALCVRDVVIVRELSCAVALSRTFWWWQVVLHAEDTPRDSLCVLQSHDSILDAGAVAKHVLNRDASDVLWLDGFRHGELLGPTGFVARTRMAEFLKRLD</sequence>
<dbReference type="STRING" id="564608.C1MZD2"/>
<feature type="domain" description="AB hydrolase-1" evidence="3">
    <location>
        <begin position="309"/>
        <end position="511"/>
    </location>
</feature>
<organism evidence="5">
    <name type="scientific">Micromonas pusilla (strain CCMP1545)</name>
    <name type="common">Picoplanktonic green alga</name>
    <dbReference type="NCBI Taxonomy" id="564608"/>
    <lineage>
        <taxon>Eukaryota</taxon>
        <taxon>Viridiplantae</taxon>
        <taxon>Chlorophyta</taxon>
        <taxon>Mamiellophyceae</taxon>
        <taxon>Mamiellales</taxon>
        <taxon>Mamiellaceae</taxon>
        <taxon>Micromonas</taxon>
    </lineage>
</organism>
<evidence type="ECO:0000313" key="4">
    <source>
        <dbReference type="EMBL" id="EEH54843.1"/>
    </source>
</evidence>